<dbReference type="RefSeq" id="XP_005538167.1">
    <property type="nucleotide sequence ID" value="XM_005538110.1"/>
</dbReference>
<name>M1UVR5_CYAM1</name>
<dbReference type="AlphaFoldDB" id="M1UVR5"/>
<dbReference type="Gramene" id="CMQ245CT">
    <property type="protein sequence ID" value="CMQ245CT"/>
    <property type="gene ID" value="CMQ245C"/>
</dbReference>
<evidence type="ECO:0000256" key="1">
    <source>
        <dbReference type="SAM" id="Phobius"/>
    </source>
</evidence>
<sequence>MYRRCSPNKQRVSDLSRRFCARVRLRLLSRVVWSVLGVAVLVQIAVYEWKLYGGGVRSARYALREFEKDLLSRRLPLFVNGTGTWSVSYARVRDAVLRVSGTERRVFVLCRSLDACRSSSTADEDALLLNERTLLRVRTAYRSAYISVHFVVNETEKRAFEAECQRTDGGWEHRTTLYQPLTPFVMKNLAHWTFDLVYPLYVTMRLLSRNPLDWVRQRVYPPRLIFDTTSLGRAGRSALRLPPDGRRLLHRLGGISTSLTPNLEFRSMGRALESTFCFRDLVLGAREQNLRHSNWNLLELSRSMDAQRGKLLRAFSAFMRNDADRECSSKSVDRKRVITPSHDLFGERPQRDQNRHTIWILGRGSVRRQLRNGTALVRRIPHAQYVEAFGNLPWCLQYTIIRDASGIVAMHGAEWSYLLLVRKPSRLRSVELFPPCAAPLTFYASIARYLGVMHHMKLQTSNRTSMEFDVRYPQQRTCLDAYRNHTSVRGTLPGRCCLDANIVLSEYDQERIVRFLAED</sequence>
<reference evidence="2 3" key="1">
    <citation type="journal article" date="2004" name="Nature">
        <title>Genome sequence of the ultrasmall unicellular red alga Cyanidioschyzon merolae 10D.</title>
        <authorList>
            <person name="Matsuzaki M."/>
            <person name="Misumi O."/>
            <person name="Shin-i T."/>
            <person name="Maruyama S."/>
            <person name="Takahara M."/>
            <person name="Miyagishima S."/>
            <person name="Mori T."/>
            <person name="Nishida K."/>
            <person name="Yagisawa F."/>
            <person name="Nishida K."/>
            <person name="Yoshida Y."/>
            <person name="Nishimura Y."/>
            <person name="Nakao S."/>
            <person name="Kobayashi T."/>
            <person name="Momoyama Y."/>
            <person name="Higashiyama T."/>
            <person name="Minoda A."/>
            <person name="Sano M."/>
            <person name="Nomoto H."/>
            <person name="Oishi K."/>
            <person name="Hayashi H."/>
            <person name="Ohta F."/>
            <person name="Nishizaka S."/>
            <person name="Haga S."/>
            <person name="Miura S."/>
            <person name="Morishita T."/>
            <person name="Kabeya Y."/>
            <person name="Terasawa K."/>
            <person name="Suzuki Y."/>
            <person name="Ishii Y."/>
            <person name="Asakawa S."/>
            <person name="Takano H."/>
            <person name="Ohta N."/>
            <person name="Kuroiwa H."/>
            <person name="Tanaka K."/>
            <person name="Shimizu N."/>
            <person name="Sugano S."/>
            <person name="Sato N."/>
            <person name="Nozaki H."/>
            <person name="Ogasawara N."/>
            <person name="Kohara Y."/>
            <person name="Kuroiwa T."/>
        </authorList>
    </citation>
    <scope>NUCLEOTIDE SEQUENCE [LARGE SCALE GENOMIC DNA]</scope>
    <source>
        <strain evidence="2 3">10D</strain>
    </source>
</reference>
<feature type="transmembrane region" description="Helical" evidence="1">
    <location>
        <begin position="27"/>
        <end position="47"/>
    </location>
</feature>
<keyword evidence="1" id="KW-0812">Transmembrane</keyword>
<dbReference type="Proteomes" id="UP000007014">
    <property type="component" value="Chromosome 17"/>
</dbReference>
<dbReference type="EMBL" id="AP006499">
    <property type="protein sequence ID" value="BAM82131.1"/>
    <property type="molecule type" value="Genomic_DNA"/>
</dbReference>
<dbReference type="HOGENOM" id="CLU_525183_0_0_1"/>
<keyword evidence="1" id="KW-1133">Transmembrane helix</keyword>
<keyword evidence="3" id="KW-1185">Reference proteome</keyword>
<dbReference type="OrthoDB" id="10550756at2759"/>
<proteinExistence type="predicted"/>
<gene>
    <name evidence="2" type="ORF">CYME_CMQ245C</name>
</gene>
<evidence type="ECO:0000313" key="3">
    <source>
        <dbReference type="Proteomes" id="UP000007014"/>
    </source>
</evidence>
<dbReference type="GeneID" id="16996253"/>
<organism evidence="2 3">
    <name type="scientific">Cyanidioschyzon merolae (strain NIES-3377 / 10D)</name>
    <name type="common">Unicellular red alga</name>
    <dbReference type="NCBI Taxonomy" id="280699"/>
    <lineage>
        <taxon>Eukaryota</taxon>
        <taxon>Rhodophyta</taxon>
        <taxon>Bangiophyceae</taxon>
        <taxon>Cyanidiales</taxon>
        <taxon>Cyanidiaceae</taxon>
        <taxon>Cyanidioschyzon</taxon>
    </lineage>
</organism>
<keyword evidence="1" id="KW-0472">Membrane</keyword>
<accession>M1UVR5</accession>
<evidence type="ECO:0000313" key="2">
    <source>
        <dbReference type="EMBL" id="BAM82131.1"/>
    </source>
</evidence>
<reference evidence="2 3" key="2">
    <citation type="journal article" date="2007" name="BMC Biol.">
        <title>A 100%-complete sequence reveals unusually simple genomic features in the hot-spring red alga Cyanidioschyzon merolae.</title>
        <authorList>
            <person name="Nozaki H."/>
            <person name="Takano H."/>
            <person name="Misumi O."/>
            <person name="Terasawa K."/>
            <person name="Matsuzaki M."/>
            <person name="Maruyama S."/>
            <person name="Nishida K."/>
            <person name="Yagisawa F."/>
            <person name="Yoshida Y."/>
            <person name="Fujiwara T."/>
            <person name="Takio S."/>
            <person name="Tamura K."/>
            <person name="Chung S.J."/>
            <person name="Nakamura S."/>
            <person name="Kuroiwa H."/>
            <person name="Tanaka K."/>
            <person name="Sato N."/>
            <person name="Kuroiwa T."/>
        </authorList>
    </citation>
    <scope>NUCLEOTIDE SEQUENCE [LARGE SCALE GENOMIC DNA]</scope>
    <source>
        <strain evidence="2 3">10D</strain>
    </source>
</reference>
<protein>
    <submittedName>
        <fullName evidence="2">Uncharacterized protein</fullName>
    </submittedName>
</protein>
<dbReference type="KEGG" id="cme:CYME_CMQ245C"/>